<gene>
    <name evidence="14" type="ORF">EJB05_17417</name>
</gene>
<evidence type="ECO:0000256" key="11">
    <source>
        <dbReference type="SAM" id="SignalP"/>
    </source>
</evidence>
<dbReference type="Pfam" id="PF25333">
    <property type="entry name" value="DUF2921_N"/>
    <property type="match status" value="3"/>
</dbReference>
<evidence type="ECO:0000256" key="5">
    <source>
        <dbReference type="ARBA" id="ARBA00022679"/>
    </source>
</evidence>
<feature type="domain" description="DUF2921" evidence="13">
    <location>
        <begin position="265"/>
        <end position="401"/>
    </location>
</feature>
<feature type="signal peptide" evidence="11">
    <location>
        <begin position="1"/>
        <end position="34"/>
    </location>
</feature>
<dbReference type="PANTHER" id="PTHR33389">
    <property type="entry name" value="FAMILY PROTEIN, PUTATIVE (DUF2921)-RELATED"/>
    <property type="match status" value="1"/>
</dbReference>
<feature type="domain" description="DUF2921" evidence="13">
    <location>
        <begin position="39"/>
        <end position="211"/>
    </location>
</feature>
<dbReference type="OrthoDB" id="607498at2759"/>
<evidence type="ECO:0000256" key="10">
    <source>
        <dbReference type="SAM" id="Phobius"/>
    </source>
</evidence>
<evidence type="ECO:0000259" key="12">
    <source>
        <dbReference type="Pfam" id="PF11145"/>
    </source>
</evidence>
<accession>A0A5J9VIY2</accession>
<feature type="chain" id="PRO_5023907221" description="RING-type E3 ubiquitin transferase" evidence="11">
    <location>
        <begin position="35"/>
        <end position="916"/>
    </location>
</feature>
<evidence type="ECO:0000256" key="6">
    <source>
        <dbReference type="ARBA" id="ARBA00022692"/>
    </source>
</evidence>
<comment type="caution">
    <text evidence="14">The sequence shown here is derived from an EMBL/GenBank/DDBJ whole genome shotgun (WGS) entry which is preliminary data.</text>
</comment>
<feature type="domain" description="SWEET-like" evidence="12">
    <location>
        <begin position="620"/>
        <end position="902"/>
    </location>
</feature>
<dbReference type="EC" id="2.3.2.27" evidence="4"/>
<organism evidence="14 15">
    <name type="scientific">Eragrostis curvula</name>
    <name type="common">weeping love grass</name>
    <dbReference type="NCBI Taxonomy" id="38414"/>
    <lineage>
        <taxon>Eukaryota</taxon>
        <taxon>Viridiplantae</taxon>
        <taxon>Streptophyta</taxon>
        <taxon>Embryophyta</taxon>
        <taxon>Tracheophyta</taxon>
        <taxon>Spermatophyta</taxon>
        <taxon>Magnoliopsida</taxon>
        <taxon>Liliopsida</taxon>
        <taxon>Poales</taxon>
        <taxon>Poaceae</taxon>
        <taxon>PACMAD clade</taxon>
        <taxon>Chloridoideae</taxon>
        <taxon>Eragrostideae</taxon>
        <taxon>Eragrostidinae</taxon>
        <taxon>Eragrostis</taxon>
    </lineage>
</organism>
<evidence type="ECO:0000256" key="7">
    <source>
        <dbReference type="ARBA" id="ARBA00022786"/>
    </source>
</evidence>
<feature type="domain" description="DUF2921" evidence="13">
    <location>
        <begin position="453"/>
        <end position="609"/>
    </location>
</feature>
<reference evidence="14 15" key="1">
    <citation type="journal article" date="2019" name="Sci. Rep.">
        <title>A high-quality genome of Eragrostis curvula grass provides insights into Poaceae evolution and supports new strategies to enhance forage quality.</title>
        <authorList>
            <person name="Carballo J."/>
            <person name="Santos B.A.C.M."/>
            <person name="Zappacosta D."/>
            <person name="Garbus I."/>
            <person name="Selva J.P."/>
            <person name="Gallo C.A."/>
            <person name="Diaz A."/>
            <person name="Albertini E."/>
            <person name="Caccamo M."/>
            <person name="Echenique V."/>
        </authorList>
    </citation>
    <scope>NUCLEOTIDE SEQUENCE [LARGE SCALE GENOMIC DNA]</scope>
    <source>
        <strain evidence="15">cv. Victoria</strain>
        <tissue evidence="14">Leaf</tissue>
    </source>
</reference>
<dbReference type="Gramene" id="TVU35521">
    <property type="protein sequence ID" value="TVU35521"/>
    <property type="gene ID" value="EJB05_17417"/>
</dbReference>
<dbReference type="GO" id="GO:0012505">
    <property type="term" value="C:endomembrane system"/>
    <property type="evidence" value="ECO:0007669"/>
    <property type="project" value="UniProtKB-SubCell"/>
</dbReference>
<dbReference type="Proteomes" id="UP000324897">
    <property type="component" value="Unassembled WGS sequence"/>
</dbReference>
<keyword evidence="8 10" id="KW-1133">Transmembrane helix</keyword>
<comment type="subcellular location">
    <subcellularLocation>
        <location evidence="2">Endomembrane system</location>
        <topology evidence="2">Multi-pass membrane protein</topology>
    </subcellularLocation>
</comment>
<evidence type="ECO:0000313" key="14">
    <source>
        <dbReference type="EMBL" id="TVU35521.1"/>
    </source>
</evidence>
<evidence type="ECO:0000259" key="13">
    <source>
        <dbReference type="Pfam" id="PF25333"/>
    </source>
</evidence>
<dbReference type="GO" id="GO:0061630">
    <property type="term" value="F:ubiquitin protein ligase activity"/>
    <property type="evidence" value="ECO:0007669"/>
    <property type="project" value="UniProtKB-EC"/>
</dbReference>
<keyword evidence="9 10" id="KW-0472">Membrane</keyword>
<evidence type="ECO:0000256" key="9">
    <source>
        <dbReference type="ARBA" id="ARBA00023136"/>
    </source>
</evidence>
<evidence type="ECO:0000256" key="8">
    <source>
        <dbReference type="ARBA" id="ARBA00022989"/>
    </source>
</evidence>
<protein>
    <recommendedName>
        <fullName evidence="4">RING-type E3 ubiquitin transferase</fullName>
        <ecNumber evidence="4">2.3.2.27</ecNumber>
    </recommendedName>
</protein>
<feature type="transmembrane region" description="Helical" evidence="10">
    <location>
        <begin position="866"/>
        <end position="889"/>
    </location>
</feature>
<evidence type="ECO:0000256" key="1">
    <source>
        <dbReference type="ARBA" id="ARBA00000900"/>
    </source>
</evidence>
<comment type="catalytic activity">
    <reaction evidence="1">
        <text>S-ubiquitinyl-[E2 ubiquitin-conjugating enzyme]-L-cysteine + [acceptor protein]-L-lysine = [E2 ubiquitin-conjugating enzyme]-L-cysteine + N(6)-ubiquitinyl-[acceptor protein]-L-lysine.</text>
        <dbReference type="EC" id="2.3.2.27"/>
    </reaction>
</comment>
<keyword evidence="11" id="KW-0732">Signal</keyword>
<keyword evidence="5" id="KW-0808">Transferase</keyword>
<sequence>MAPASPSNPRHCTRQLWFLLPFLVLSGADTFATADLTSYSSHCPSPAPSPDSHTEVGDDVELLKPFHLSNGFFSLLRDPNEFYSRSGAGSLIFIPDDPGNYFSFIPHGVSRTTDPALLHLTATLTLFGRRDEPRNISSQESFWRMYEVAVSFYLDGYYSSTTSELCMVGTGTEFADTDRPAVKQHFADVAVRLRIPSRPSLTDPFITGRLEGADFEEPVSLVAYAEGDVYNYKYSGRASCPPAAAMATARRALQPQHGGGFSCDALRSQLIFKYKLEYGSSHEPSNTSSLPRLHEPVMIVNQVRCAANGAVRLYAVFPNDGIPWPPMDHFLVEEQAVVADGFWDAETSRLCLHACLVAPSVSGSSAMEVRECGIGMSFWFPAVWTVRDRSATAGLLWNASQLTASGGNSSHAGAVSNPITATSTFRERIRTNLSDVKYTYDQTMLETATRHYLKAGLSNSNKTKVSFLGNHSYWYRDLEFEFFTDKDWSSGHGYPVSIGSAMVDGDKLAAEYSFSRHAATEMKQSRLVNVSYGILFSSAPRDWPIFSEIKAEGVYDTKTGFLSMVGCRELNVTTDCQVLITVQFDSSGYGKGRISSLRGKTDGLHFKAMDITIFSKYSQQVSESIRRMDLESIIKLASTTLSCVFAVLQILHTKRNRDAAPATSITMLVVLALGYATPLVLDLQSLLGNRGKLFIQLSGNGMLELNELVRKVPALIGFALQLRLLQLVWSGRRSEDRRSGAEWRVLRVCLPLYLLGAAVTAAVHAENSRAARRNPLMVRFGRDAGTLGEALASYAGLVLDGFLLPQVVLNAVSGSSAKAISPWFYFGGTVTRLAPHVYDAVRVRPPRYGYAQKMEPSYVYASPRDGLFGVAWDVVVTCGAATLALLLFLQQRLGGDFFQRSRCRSNGYEMVSTFRS</sequence>
<name>A0A5J9VIY2_9POAL</name>
<evidence type="ECO:0000256" key="4">
    <source>
        <dbReference type="ARBA" id="ARBA00012483"/>
    </source>
</evidence>
<feature type="non-terminal residue" evidence="14">
    <location>
        <position position="1"/>
    </location>
</feature>
<keyword evidence="7" id="KW-0833">Ubl conjugation pathway</keyword>
<proteinExistence type="predicted"/>
<keyword evidence="6 10" id="KW-0812">Transmembrane</keyword>
<dbReference type="Pfam" id="PF11145">
    <property type="entry name" value="DUF2921"/>
    <property type="match status" value="1"/>
</dbReference>
<dbReference type="InterPro" id="IPR021319">
    <property type="entry name" value="DUF2921"/>
</dbReference>
<dbReference type="PANTHER" id="PTHR33389:SF7">
    <property type="entry name" value="OS01G0678000 PROTEIN"/>
    <property type="match status" value="1"/>
</dbReference>
<dbReference type="EMBL" id="RWGY01000009">
    <property type="protein sequence ID" value="TVU35521.1"/>
    <property type="molecule type" value="Genomic_DNA"/>
</dbReference>
<evidence type="ECO:0000313" key="15">
    <source>
        <dbReference type="Proteomes" id="UP000324897"/>
    </source>
</evidence>
<dbReference type="AlphaFoldDB" id="A0A5J9VIY2"/>
<keyword evidence="15" id="KW-1185">Reference proteome</keyword>
<evidence type="ECO:0000256" key="3">
    <source>
        <dbReference type="ARBA" id="ARBA00004906"/>
    </source>
</evidence>
<evidence type="ECO:0000256" key="2">
    <source>
        <dbReference type="ARBA" id="ARBA00004127"/>
    </source>
</evidence>
<dbReference type="InterPro" id="IPR057425">
    <property type="entry name" value="DUF2921_N"/>
</dbReference>
<comment type="pathway">
    <text evidence="3">Protein modification; protein ubiquitination.</text>
</comment>